<dbReference type="GO" id="GO:0035091">
    <property type="term" value="F:phosphatidylinositol binding"/>
    <property type="evidence" value="ECO:0007669"/>
    <property type="project" value="InterPro"/>
</dbReference>
<gene>
    <name evidence="4" type="primary">PCF11</name>
    <name evidence="4" type="ORF">H4R26_002481</name>
</gene>
<comment type="caution">
    <text evidence="4">The sequence shown here is derived from an EMBL/GenBank/DDBJ whole genome shotgun (WGS) entry which is preliminary data.</text>
</comment>
<name>A0A9W8BEA2_9FUNG</name>
<dbReference type="InterPro" id="IPR006569">
    <property type="entry name" value="CID_dom"/>
</dbReference>
<evidence type="ECO:0000259" key="3">
    <source>
        <dbReference type="PROSITE" id="PS51391"/>
    </source>
</evidence>
<dbReference type="GO" id="GO:0043130">
    <property type="term" value="F:ubiquitin binding"/>
    <property type="evidence" value="ECO:0007669"/>
    <property type="project" value="InterPro"/>
</dbReference>
<keyword evidence="5" id="KW-1185">Reference proteome</keyword>
<proteinExistence type="predicted"/>
<dbReference type="Pfam" id="PF21936">
    <property type="entry name" value="Pcf11_C"/>
    <property type="match status" value="1"/>
</dbReference>
<feature type="domain" description="VHS" evidence="2">
    <location>
        <begin position="31"/>
        <end position="151"/>
    </location>
</feature>
<dbReference type="GO" id="GO:0000993">
    <property type="term" value="F:RNA polymerase II complex binding"/>
    <property type="evidence" value="ECO:0007669"/>
    <property type="project" value="InterPro"/>
</dbReference>
<feature type="region of interest" description="Disordered" evidence="1">
    <location>
        <begin position="515"/>
        <end position="539"/>
    </location>
</feature>
<dbReference type="SMART" id="SM00582">
    <property type="entry name" value="RPR"/>
    <property type="match status" value="1"/>
</dbReference>
<dbReference type="InterPro" id="IPR054127">
    <property type="entry name" value="Pcf11_C"/>
</dbReference>
<dbReference type="PANTHER" id="PTHR15921:SF3">
    <property type="entry name" value="PRE-MRNA CLEAVAGE COMPLEX 2 PROTEIN PCF11"/>
    <property type="match status" value="1"/>
</dbReference>
<reference evidence="4" key="1">
    <citation type="submission" date="2022-07" db="EMBL/GenBank/DDBJ databases">
        <title>Phylogenomic reconstructions and comparative analyses of Kickxellomycotina fungi.</title>
        <authorList>
            <person name="Reynolds N.K."/>
            <person name="Stajich J.E."/>
            <person name="Barry K."/>
            <person name="Grigoriev I.V."/>
            <person name="Crous P."/>
            <person name="Smith M.E."/>
        </authorList>
    </citation>
    <scope>NUCLEOTIDE SEQUENCE</scope>
    <source>
        <strain evidence="4">IMI 214461</strain>
    </source>
</reference>
<dbReference type="InterPro" id="IPR047415">
    <property type="entry name" value="Pcf11_CID"/>
</dbReference>
<dbReference type="SUPFAM" id="SSF48464">
    <property type="entry name" value="ENTH/VHS domain"/>
    <property type="match status" value="1"/>
</dbReference>
<dbReference type="Pfam" id="PF04818">
    <property type="entry name" value="CID"/>
    <property type="match status" value="1"/>
</dbReference>
<evidence type="ECO:0000313" key="4">
    <source>
        <dbReference type="EMBL" id="KAJ2004499.1"/>
    </source>
</evidence>
<dbReference type="GO" id="GO:0005849">
    <property type="term" value="C:mRNA cleavage factor complex"/>
    <property type="evidence" value="ECO:0007669"/>
    <property type="project" value="TreeGrafter"/>
</dbReference>
<dbReference type="OrthoDB" id="2129491at2759"/>
<dbReference type="GO" id="GO:0031124">
    <property type="term" value="P:mRNA 3'-end processing"/>
    <property type="evidence" value="ECO:0007669"/>
    <property type="project" value="InterPro"/>
</dbReference>
<dbReference type="AlphaFoldDB" id="A0A9W8BEA2"/>
<dbReference type="GO" id="GO:0003729">
    <property type="term" value="F:mRNA binding"/>
    <property type="evidence" value="ECO:0007669"/>
    <property type="project" value="InterPro"/>
</dbReference>
<dbReference type="PANTHER" id="PTHR15921">
    <property type="entry name" value="PRE-MRNA CLEAVAGE COMPLEX II"/>
    <property type="match status" value="1"/>
</dbReference>
<protein>
    <submittedName>
        <fullName evidence="4">mRNA 3' end processing factor</fullName>
    </submittedName>
</protein>
<feature type="domain" description="CID" evidence="3">
    <location>
        <begin position="8"/>
        <end position="144"/>
    </location>
</feature>
<accession>A0A9W8BEA2</accession>
<dbReference type="Gene3D" id="1.25.40.90">
    <property type="match status" value="1"/>
</dbReference>
<sequence length="610" mass="66910">METKPATINKTLYRAYRGELSKLTFNSKPIINDLSKRATASMSEAETILKAIEDHLRFSVPNMKLPAFYLLDSIVKNVGGMYVDLLHGRLDRIFVDVWKSVDEEVKGKMERTMRTWRHGFEGGPRNLFPEFVLRKIEEDIGRLRARASSATSTSFTPPRAGDGDLLDDLTTMQSYAKKRAHEQQQHAMHQATAAKADAYNAATARVNGSHYSQHSAKRQRAPERAKGVLNQGLLQEVNKIVVKKQVELLRRPNDVMLFNVLNTLKELKAVVAETELSRDKINDIRDQLASLDNGNYFAGNAFEQVQNGASGVATLFPEQQQQQQHMVARPLNGGDAANGGSTTPPYAPPPMQAFRDVTLSSGGVSPGGPAASVGGGDASQLLQNLMSRPDLISSLSKVVPGLSSSLGGLLVPGHQAGTGYNSFAQVEPIPLSNASVTRKREGIHNILYQGEFPRQCSQCGWRTMGGDEGRTRMNGHLDWHFRRNLRTQSEKTRKAPMRGWYVGQAGTWETAALADDGAGSGQKTAEGADSELKKNKENGVGGPVVTAAYSGEELRQMTVAVADYNNEPCAICKEAFERKFNEDDESWVLVNAVSVDGKFYHATCQHPDHS</sequence>
<evidence type="ECO:0000259" key="2">
    <source>
        <dbReference type="PROSITE" id="PS50179"/>
    </source>
</evidence>
<dbReference type="InterPro" id="IPR045154">
    <property type="entry name" value="PCF11-like"/>
</dbReference>
<dbReference type="PROSITE" id="PS50179">
    <property type="entry name" value="VHS"/>
    <property type="match status" value="1"/>
</dbReference>
<dbReference type="GO" id="GO:0005737">
    <property type="term" value="C:cytoplasm"/>
    <property type="evidence" value="ECO:0007669"/>
    <property type="project" value="TreeGrafter"/>
</dbReference>
<organism evidence="4 5">
    <name type="scientific">Coemansia thaxteri</name>
    <dbReference type="NCBI Taxonomy" id="2663907"/>
    <lineage>
        <taxon>Eukaryota</taxon>
        <taxon>Fungi</taxon>
        <taxon>Fungi incertae sedis</taxon>
        <taxon>Zoopagomycota</taxon>
        <taxon>Kickxellomycotina</taxon>
        <taxon>Kickxellomycetes</taxon>
        <taxon>Kickxellales</taxon>
        <taxon>Kickxellaceae</taxon>
        <taxon>Coemansia</taxon>
    </lineage>
</organism>
<evidence type="ECO:0000313" key="5">
    <source>
        <dbReference type="Proteomes" id="UP001150907"/>
    </source>
</evidence>
<dbReference type="GO" id="GO:0016192">
    <property type="term" value="P:vesicle-mediated transport"/>
    <property type="evidence" value="ECO:0007669"/>
    <property type="project" value="UniProtKB-ARBA"/>
</dbReference>
<evidence type="ECO:0000256" key="1">
    <source>
        <dbReference type="SAM" id="MobiDB-lite"/>
    </source>
</evidence>
<dbReference type="InterPro" id="IPR008942">
    <property type="entry name" value="ENTH_VHS"/>
</dbReference>
<dbReference type="GO" id="GO:0006369">
    <property type="term" value="P:termination of RNA polymerase II transcription"/>
    <property type="evidence" value="ECO:0007669"/>
    <property type="project" value="InterPro"/>
</dbReference>
<dbReference type="GO" id="GO:0007034">
    <property type="term" value="P:vacuolar transport"/>
    <property type="evidence" value="ECO:0007669"/>
    <property type="project" value="UniProtKB-ARBA"/>
</dbReference>
<dbReference type="PROSITE" id="PS51391">
    <property type="entry name" value="CID"/>
    <property type="match status" value="1"/>
</dbReference>
<dbReference type="CDD" id="cd16982">
    <property type="entry name" value="CID_Pcf11"/>
    <property type="match status" value="1"/>
</dbReference>
<dbReference type="InterPro" id="IPR002014">
    <property type="entry name" value="VHS_dom"/>
</dbReference>
<dbReference type="Proteomes" id="UP001150907">
    <property type="component" value="Unassembled WGS sequence"/>
</dbReference>
<dbReference type="EMBL" id="JANBQF010000151">
    <property type="protein sequence ID" value="KAJ2004499.1"/>
    <property type="molecule type" value="Genomic_DNA"/>
</dbReference>